<evidence type="ECO:0000256" key="3">
    <source>
        <dbReference type="ARBA" id="ARBA00012099"/>
    </source>
</evidence>
<dbReference type="InterPro" id="IPR018485">
    <property type="entry name" value="FGGY_C"/>
</dbReference>
<feature type="domain" description="Carbohydrate kinase FGGY N-terminal" evidence="14">
    <location>
        <begin position="50"/>
        <end position="303"/>
    </location>
</feature>
<comment type="catalytic activity">
    <reaction evidence="10">
        <text>glycerol + ATP = sn-glycerol 3-phosphate + ADP + H(+)</text>
        <dbReference type="Rhea" id="RHEA:21644"/>
        <dbReference type="ChEBI" id="CHEBI:15378"/>
        <dbReference type="ChEBI" id="CHEBI:17754"/>
        <dbReference type="ChEBI" id="CHEBI:30616"/>
        <dbReference type="ChEBI" id="CHEBI:57597"/>
        <dbReference type="ChEBI" id="CHEBI:456216"/>
        <dbReference type="EC" id="2.7.1.30"/>
    </reaction>
</comment>
<dbReference type="Proteomes" id="UP000186922">
    <property type="component" value="Unassembled WGS sequence"/>
</dbReference>
<dbReference type="GO" id="GO:0004370">
    <property type="term" value="F:glycerol kinase activity"/>
    <property type="evidence" value="ECO:0007669"/>
    <property type="project" value="UniProtKB-EC"/>
</dbReference>
<dbReference type="EMBL" id="BDGG01000001">
    <property type="protein sequence ID" value="GAU91017.1"/>
    <property type="molecule type" value="Genomic_DNA"/>
</dbReference>
<keyword evidence="13" id="KW-1133">Transmembrane helix</keyword>
<comment type="caution">
    <text evidence="16">The sequence shown here is derived from an EMBL/GenBank/DDBJ whole genome shotgun (WGS) entry which is preliminary data.</text>
</comment>
<keyword evidence="4 12" id="KW-0808">Transferase</keyword>
<dbReference type="EC" id="2.7.1.30" evidence="3"/>
<dbReference type="Gene3D" id="3.30.420.40">
    <property type="match status" value="3"/>
</dbReference>
<dbReference type="NCBIfam" id="NF000756">
    <property type="entry name" value="PRK00047.1"/>
    <property type="match status" value="1"/>
</dbReference>
<dbReference type="Pfam" id="PF00370">
    <property type="entry name" value="FGGY_N"/>
    <property type="match status" value="1"/>
</dbReference>
<evidence type="ECO:0000256" key="7">
    <source>
        <dbReference type="ARBA" id="ARBA00022798"/>
    </source>
</evidence>
<keyword evidence="13" id="KW-0472">Membrane</keyword>
<gene>
    <name evidence="16" type="primary">RvY_03354</name>
    <name evidence="16" type="synonym">RvY_03354.1</name>
    <name evidence="16" type="ORF">RvY_03354-1</name>
</gene>
<proteinExistence type="inferred from homology"/>
<dbReference type="InterPro" id="IPR018484">
    <property type="entry name" value="FGGY_N"/>
</dbReference>
<keyword evidence="6 12" id="KW-0418">Kinase</keyword>
<dbReference type="PROSITE" id="PS00933">
    <property type="entry name" value="FGGY_KINASES_1"/>
    <property type="match status" value="1"/>
</dbReference>
<dbReference type="InterPro" id="IPR042018">
    <property type="entry name" value="GK1-3_metazoan-type"/>
</dbReference>
<dbReference type="STRING" id="947166.A0A1D1UUT4"/>
<dbReference type="GO" id="GO:0005524">
    <property type="term" value="F:ATP binding"/>
    <property type="evidence" value="ECO:0007669"/>
    <property type="project" value="UniProtKB-KW"/>
</dbReference>
<organism evidence="16 17">
    <name type="scientific">Ramazzottius varieornatus</name>
    <name type="common">Water bear</name>
    <name type="synonym">Tardigrade</name>
    <dbReference type="NCBI Taxonomy" id="947166"/>
    <lineage>
        <taxon>Eukaryota</taxon>
        <taxon>Metazoa</taxon>
        <taxon>Ecdysozoa</taxon>
        <taxon>Tardigrada</taxon>
        <taxon>Eutardigrada</taxon>
        <taxon>Parachela</taxon>
        <taxon>Hypsibioidea</taxon>
        <taxon>Ramazzottiidae</taxon>
        <taxon>Ramazzottius</taxon>
    </lineage>
</organism>
<dbReference type="PANTHER" id="PTHR10196:SF69">
    <property type="entry name" value="GLYCEROL KINASE"/>
    <property type="match status" value="1"/>
</dbReference>
<protein>
    <recommendedName>
        <fullName evidence="11">Probable glycerol kinase</fullName>
        <ecNumber evidence="3">2.7.1.30</ecNumber>
    </recommendedName>
    <alternativeName>
        <fullName evidence="9">ATP:glycerol 3-phosphotransferase</fullName>
    </alternativeName>
</protein>
<dbReference type="GO" id="GO:0046167">
    <property type="term" value="P:glycerol-3-phosphate biosynthetic process"/>
    <property type="evidence" value="ECO:0007669"/>
    <property type="project" value="TreeGrafter"/>
</dbReference>
<keyword evidence="7" id="KW-0319">Glycerol metabolism</keyword>
<dbReference type="GO" id="GO:0006641">
    <property type="term" value="P:triglyceride metabolic process"/>
    <property type="evidence" value="ECO:0007669"/>
    <property type="project" value="TreeGrafter"/>
</dbReference>
<dbReference type="OrthoDB" id="5422795at2759"/>
<dbReference type="GO" id="GO:0019563">
    <property type="term" value="P:glycerol catabolic process"/>
    <property type="evidence" value="ECO:0007669"/>
    <property type="project" value="UniProtKB-UniPathway"/>
</dbReference>
<evidence type="ECO:0000256" key="13">
    <source>
        <dbReference type="SAM" id="Phobius"/>
    </source>
</evidence>
<dbReference type="UniPathway" id="UPA00618">
    <property type="reaction ID" value="UER00672"/>
</dbReference>
<dbReference type="FunFam" id="3.30.420.40:FF:000177">
    <property type="entry name" value="Glycerol kinase"/>
    <property type="match status" value="1"/>
</dbReference>
<keyword evidence="17" id="KW-1185">Reference proteome</keyword>
<evidence type="ECO:0000256" key="4">
    <source>
        <dbReference type="ARBA" id="ARBA00022679"/>
    </source>
</evidence>
<evidence type="ECO:0000259" key="15">
    <source>
        <dbReference type="Pfam" id="PF02782"/>
    </source>
</evidence>
<dbReference type="InterPro" id="IPR005999">
    <property type="entry name" value="Glycerol_kin"/>
</dbReference>
<feature type="domain" description="Carbohydrate kinase FGGY C-terminal" evidence="15">
    <location>
        <begin position="313"/>
        <end position="483"/>
    </location>
</feature>
<keyword evidence="13" id="KW-0812">Transmembrane</keyword>
<dbReference type="NCBIfam" id="TIGR01311">
    <property type="entry name" value="glycerol_kin"/>
    <property type="match status" value="1"/>
</dbReference>
<evidence type="ECO:0000313" key="17">
    <source>
        <dbReference type="Proteomes" id="UP000186922"/>
    </source>
</evidence>
<evidence type="ECO:0000256" key="11">
    <source>
        <dbReference type="ARBA" id="ARBA00071571"/>
    </source>
</evidence>
<comment type="pathway">
    <text evidence="1">Polyol metabolism; glycerol degradation via glycerol kinase pathway; sn-glycerol 3-phosphate from glycerol: step 1/1.</text>
</comment>
<keyword evidence="8" id="KW-0067">ATP-binding</keyword>
<dbReference type="CDD" id="cd07792">
    <property type="entry name" value="ASKHA_NBD_FGGY_GK1-3-like"/>
    <property type="match status" value="1"/>
</dbReference>
<dbReference type="PANTHER" id="PTHR10196">
    <property type="entry name" value="SUGAR KINASE"/>
    <property type="match status" value="1"/>
</dbReference>
<dbReference type="GO" id="GO:0005739">
    <property type="term" value="C:mitochondrion"/>
    <property type="evidence" value="ECO:0007669"/>
    <property type="project" value="TreeGrafter"/>
</dbReference>
<evidence type="ECO:0000256" key="2">
    <source>
        <dbReference type="ARBA" id="ARBA00009156"/>
    </source>
</evidence>
<evidence type="ECO:0000313" key="16">
    <source>
        <dbReference type="EMBL" id="GAU91017.1"/>
    </source>
</evidence>
<evidence type="ECO:0000256" key="10">
    <source>
        <dbReference type="ARBA" id="ARBA00052101"/>
    </source>
</evidence>
<evidence type="ECO:0000256" key="9">
    <source>
        <dbReference type="ARBA" id="ARBA00043149"/>
    </source>
</evidence>
<name>A0A1D1UUT4_RAMVA</name>
<evidence type="ECO:0000256" key="12">
    <source>
        <dbReference type="RuleBase" id="RU003733"/>
    </source>
</evidence>
<feature type="transmembrane region" description="Helical" evidence="13">
    <location>
        <begin position="625"/>
        <end position="647"/>
    </location>
</feature>
<dbReference type="InterPro" id="IPR018483">
    <property type="entry name" value="Carb_kinase_FGGY_CS"/>
</dbReference>
<dbReference type="InterPro" id="IPR043129">
    <property type="entry name" value="ATPase_NBD"/>
</dbReference>
<dbReference type="SUPFAM" id="SSF53067">
    <property type="entry name" value="Actin-like ATPase domain"/>
    <property type="match status" value="3"/>
</dbReference>
<keyword evidence="5" id="KW-0547">Nucleotide-binding</keyword>
<accession>A0A1D1UUT4</accession>
<dbReference type="AlphaFoldDB" id="A0A1D1UUT4"/>
<evidence type="ECO:0000256" key="6">
    <source>
        <dbReference type="ARBA" id="ARBA00022777"/>
    </source>
</evidence>
<dbReference type="Pfam" id="PF02782">
    <property type="entry name" value="FGGY_C"/>
    <property type="match status" value="1"/>
</dbReference>
<reference evidence="16 17" key="1">
    <citation type="journal article" date="2016" name="Nat. Commun.">
        <title>Extremotolerant tardigrade genome and improved radiotolerance of human cultured cells by tardigrade-unique protein.</title>
        <authorList>
            <person name="Hashimoto T."/>
            <person name="Horikawa D.D."/>
            <person name="Saito Y."/>
            <person name="Kuwahara H."/>
            <person name="Kozuka-Hata H."/>
            <person name="Shin-I T."/>
            <person name="Minakuchi Y."/>
            <person name="Ohishi K."/>
            <person name="Motoyama A."/>
            <person name="Aizu T."/>
            <person name="Enomoto A."/>
            <person name="Kondo K."/>
            <person name="Tanaka S."/>
            <person name="Hara Y."/>
            <person name="Koshikawa S."/>
            <person name="Sagara H."/>
            <person name="Miura T."/>
            <person name="Yokobori S."/>
            <person name="Miyagawa K."/>
            <person name="Suzuki Y."/>
            <person name="Kubo T."/>
            <person name="Oyama M."/>
            <person name="Kohara Y."/>
            <person name="Fujiyama A."/>
            <person name="Arakawa K."/>
            <person name="Katayama T."/>
            <person name="Toyoda A."/>
            <person name="Kunieda T."/>
        </authorList>
    </citation>
    <scope>NUCLEOTIDE SEQUENCE [LARGE SCALE GENOMIC DNA]</scope>
    <source>
        <strain evidence="16 17">YOKOZUNA-1</strain>
    </source>
</reference>
<evidence type="ECO:0000256" key="8">
    <source>
        <dbReference type="ARBA" id="ARBA00022840"/>
    </source>
</evidence>
<evidence type="ECO:0000256" key="1">
    <source>
        <dbReference type="ARBA" id="ARBA00005190"/>
    </source>
</evidence>
<dbReference type="PROSITE" id="PS00445">
    <property type="entry name" value="FGGY_KINASES_2"/>
    <property type="match status" value="1"/>
</dbReference>
<comment type="similarity">
    <text evidence="2 12">Belongs to the FGGY kinase family.</text>
</comment>
<evidence type="ECO:0000256" key="5">
    <source>
        <dbReference type="ARBA" id="ARBA00022741"/>
    </source>
</evidence>
<sequence>MTTVWHIRFCSRIFIRHLQGTSKKIISSFCPFRSNDPAMTTRPTEEEDLIATLDVGTSSIRCLIFGSQRQVVAKHQIDIKRLYPHPSWVEQNAKEIITKSTECIQGAVTELTFAGYKIEKIKGLGISNQRETTVVWDKVSGEPLYNAILWLDNRTADLAEFFVNGKGQGERDCLQDICGLPIHPYFSALKLRWLMDNVPTVREAITRNTCLFGTVDSWVIWNLTGGVESGVHRTDVTNASRTMLMDLRSLQWSEKLLDFFDIPRAVLPVIHSSSQLYGATVGTAFAGKPIAGVLGDQMASMLGHGCITPGTAKNTYGTGCFLLANIGEEVKFSKCGLLTTVAYQLGPGAKPVYALEGSVAIAGAVITWLQQNLTIIQKAEDADELANTVQDNGGIYFVPAFSGLYAPYWDTEARGTICGLTEYVDKAHFVRAALESTAFQSCQILDAIQKDSGMQLTRLQADGGMSASNLLMQFQADMAGIPVCKSILFLLVKGAFSGWVIAVPPILGNIVAGVPKMLEITSLGVAIAAAKAVNFVDFLQEGQPIIAGNVRQTYVPRITIEERMSKYSFWLEAVERSMHWAKDHSKAGPKTVTDAIEYAKATANEEAARHKLSRRSSFADGLTPYLVGATAGALSSLVLAGLLVLIIQAVHRR</sequence>
<evidence type="ECO:0000259" key="14">
    <source>
        <dbReference type="Pfam" id="PF00370"/>
    </source>
</evidence>